<sequence>MIDERLSQKDAEATIETNIRRLFDSAELLAAKSFYGPAIHLMMAAREESVKWMLVHCWEFLERESRSKIFRHDFKHEKAGIFHFLSGKLQALDFAVGALELLRERENDPEVREATSVVIEHLPTVLSDDPKDLAEVITKSLYSMSDNSGELRLKQQLKDSIDASEKLRLNSIYVDFDQELGVKNDPGKLQVDEYKKIRSDVLLAKFHIDKLAGRNPDKSELYSAFPDWKHDLEKSLADLAKRLAKERT</sequence>
<evidence type="ECO:0000313" key="1">
    <source>
        <dbReference type="EMBL" id="WBL82788.1"/>
    </source>
</evidence>
<name>A0ABY7MZ46_9BRAD</name>
<dbReference type="RefSeq" id="WP_270172982.1">
    <property type="nucleotide sequence ID" value="NZ_CP089391.1"/>
</dbReference>
<dbReference type="Proteomes" id="UP001179614">
    <property type="component" value="Chromosome"/>
</dbReference>
<proteinExistence type="predicted"/>
<dbReference type="InterPro" id="IPR030987">
    <property type="entry name" value="AbiV"/>
</dbReference>
<dbReference type="Pfam" id="PF18728">
    <property type="entry name" value="HEPN_AbiV"/>
    <property type="match status" value="1"/>
</dbReference>
<dbReference type="NCBIfam" id="TIGR04498">
    <property type="entry name" value="AbiV_defense"/>
    <property type="match status" value="1"/>
</dbReference>
<dbReference type="EMBL" id="CP089391">
    <property type="protein sequence ID" value="WBL82788.1"/>
    <property type="molecule type" value="Genomic_DNA"/>
</dbReference>
<gene>
    <name evidence="1" type="ORF">I3J27_37280</name>
</gene>
<keyword evidence="2" id="KW-1185">Reference proteome</keyword>
<protein>
    <submittedName>
        <fullName evidence="1">AbiV family abortive infection protein</fullName>
    </submittedName>
</protein>
<reference evidence="1" key="1">
    <citation type="submission" date="2021-12" db="EMBL/GenBank/DDBJ databases">
        <title>Bradyrhizobium xenonodulans sp. nov.</title>
        <authorList>
            <person name="Claassens R."/>
            <person name="Venter S.N."/>
            <person name="Beukes C.W."/>
            <person name="Stepkowski T."/>
            <person name="Steenkamp E.T."/>
        </authorList>
    </citation>
    <scope>NUCLEOTIDE SEQUENCE</scope>
    <source>
        <strain evidence="1">14AB</strain>
    </source>
</reference>
<accession>A0ABY7MZ46</accession>
<organism evidence="1 2">
    <name type="scientific">Bradyrhizobium xenonodulans</name>
    <dbReference type="NCBI Taxonomy" id="2736875"/>
    <lineage>
        <taxon>Bacteria</taxon>
        <taxon>Pseudomonadati</taxon>
        <taxon>Pseudomonadota</taxon>
        <taxon>Alphaproteobacteria</taxon>
        <taxon>Hyphomicrobiales</taxon>
        <taxon>Nitrobacteraceae</taxon>
        <taxon>Bradyrhizobium</taxon>
    </lineage>
</organism>
<evidence type="ECO:0000313" key="2">
    <source>
        <dbReference type="Proteomes" id="UP001179614"/>
    </source>
</evidence>